<name>A0A7J5UP74_9MICO</name>
<dbReference type="RefSeq" id="WP_152202458.1">
    <property type="nucleotide sequence ID" value="NZ_VUKF01000014.1"/>
</dbReference>
<protein>
    <submittedName>
        <fullName evidence="8">NINE protein</fullName>
    </submittedName>
</protein>
<evidence type="ECO:0000256" key="1">
    <source>
        <dbReference type="ARBA" id="ARBA00004141"/>
    </source>
</evidence>
<evidence type="ECO:0000256" key="3">
    <source>
        <dbReference type="ARBA" id="ARBA00022989"/>
    </source>
</evidence>
<comment type="subcellular location">
    <subcellularLocation>
        <location evidence="1">Membrane</location>
        <topology evidence="1">Multi-pass membrane protein</topology>
    </subcellularLocation>
</comment>
<feature type="domain" description="TM2" evidence="7">
    <location>
        <begin position="64"/>
        <end position="115"/>
    </location>
</feature>
<dbReference type="Pfam" id="PF05154">
    <property type="entry name" value="TM2"/>
    <property type="match status" value="1"/>
</dbReference>
<sequence>MSDQPQPNPERYLPQPYQPQPYQQPPFPPAGQAPYPPAGQVPYPPSYQYPHLPQPYPQPTVIVMPKSRLLTAVLASFFGHLGVHNFYLGYTGTAVAQLVLGIVGWLTSFIIVGFFILVPLWIWVIVELILFLVAKEGRYSRSANGVPLN</sequence>
<evidence type="ECO:0000256" key="2">
    <source>
        <dbReference type="ARBA" id="ARBA00022692"/>
    </source>
</evidence>
<keyword evidence="4 6" id="KW-0472">Membrane</keyword>
<reference evidence="8 9" key="1">
    <citation type="submission" date="2019-10" db="EMBL/GenBank/DDBJ databases">
        <title>Georgenia wutianyii sp. nov. and Georgenia yuyongxinii sp. nov. isolated from plateau pika (Ochotona curzoniae) in the Qinghai-Tibet plateau of China.</title>
        <authorList>
            <person name="Tian Z."/>
        </authorList>
    </citation>
    <scope>NUCLEOTIDE SEQUENCE [LARGE SCALE GENOMIC DNA]</scope>
    <source>
        <strain evidence="8 9">DSM 21501</strain>
    </source>
</reference>
<proteinExistence type="predicted"/>
<organism evidence="8 9">
    <name type="scientific">Georgenia thermotolerans</name>
    <dbReference type="NCBI Taxonomy" id="527326"/>
    <lineage>
        <taxon>Bacteria</taxon>
        <taxon>Bacillati</taxon>
        <taxon>Actinomycetota</taxon>
        <taxon>Actinomycetes</taxon>
        <taxon>Micrococcales</taxon>
        <taxon>Bogoriellaceae</taxon>
        <taxon>Georgenia</taxon>
    </lineage>
</organism>
<evidence type="ECO:0000313" key="8">
    <source>
        <dbReference type="EMBL" id="KAE8764127.1"/>
    </source>
</evidence>
<feature type="region of interest" description="Disordered" evidence="5">
    <location>
        <begin position="1"/>
        <end position="45"/>
    </location>
</feature>
<dbReference type="InterPro" id="IPR007829">
    <property type="entry name" value="TM2"/>
</dbReference>
<evidence type="ECO:0000256" key="4">
    <source>
        <dbReference type="ARBA" id="ARBA00023136"/>
    </source>
</evidence>
<keyword evidence="2 6" id="KW-0812">Transmembrane</keyword>
<evidence type="ECO:0000259" key="7">
    <source>
        <dbReference type="Pfam" id="PF05154"/>
    </source>
</evidence>
<comment type="caution">
    <text evidence="8">The sequence shown here is derived from an EMBL/GenBank/DDBJ whole genome shotgun (WGS) entry which is preliminary data.</text>
</comment>
<evidence type="ECO:0000313" key="9">
    <source>
        <dbReference type="Proteomes" id="UP000451860"/>
    </source>
</evidence>
<evidence type="ECO:0000256" key="5">
    <source>
        <dbReference type="SAM" id="MobiDB-lite"/>
    </source>
</evidence>
<keyword evidence="3 6" id="KW-1133">Transmembrane helix</keyword>
<feature type="transmembrane region" description="Helical" evidence="6">
    <location>
        <begin position="102"/>
        <end position="133"/>
    </location>
</feature>
<dbReference type="OrthoDB" id="2004788at2"/>
<dbReference type="GO" id="GO:0016020">
    <property type="term" value="C:membrane"/>
    <property type="evidence" value="ECO:0007669"/>
    <property type="project" value="UniProtKB-SubCell"/>
</dbReference>
<dbReference type="Proteomes" id="UP000451860">
    <property type="component" value="Unassembled WGS sequence"/>
</dbReference>
<accession>A0A7J5UP74</accession>
<keyword evidence="9" id="KW-1185">Reference proteome</keyword>
<feature type="transmembrane region" description="Helical" evidence="6">
    <location>
        <begin position="69"/>
        <end position="90"/>
    </location>
</feature>
<gene>
    <name evidence="8" type="ORF">GB883_10435</name>
</gene>
<feature type="compositionally biased region" description="Pro residues" evidence="5">
    <location>
        <begin position="16"/>
        <end position="45"/>
    </location>
</feature>
<dbReference type="EMBL" id="WHJE01000042">
    <property type="protein sequence ID" value="KAE8764127.1"/>
    <property type="molecule type" value="Genomic_DNA"/>
</dbReference>
<dbReference type="AlphaFoldDB" id="A0A7J5UP74"/>
<evidence type="ECO:0000256" key="6">
    <source>
        <dbReference type="SAM" id="Phobius"/>
    </source>
</evidence>